<dbReference type="Proteomes" id="UP000017861">
    <property type="component" value="Unassembled WGS sequence"/>
</dbReference>
<protein>
    <submittedName>
        <fullName evidence="2">Mucin TcMUCII</fullName>
    </submittedName>
</protein>
<sequence>MPVQTGEKKGTTEDENDTTARKSVSKGSTAEQGKADVGGGKSLTVPEQQPGDVIDTVHEEDRSTTGPQSRTSKPADQTDREAKDAAATTTTKTTTTTKPPNTTTTTTTQAPSTTTTEAPAVSTTHAPSRLREIDGSLSSSAWVCAPLVLAASALAYTALG</sequence>
<feature type="region of interest" description="Disordered" evidence="1">
    <location>
        <begin position="1"/>
        <end position="127"/>
    </location>
</feature>
<evidence type="ECO:0000256" key="1">
    <source>
        <dbReference type="SAM" id="MobiDB-lite"/>
    </source>
</evidence>
<evidence type="ECO:0000313" key="3">
    <source>
        <dbReference type="Proteomes" id="UP000017861"/>
    </source>
</evidence>
<dbReference type="VEuPathDB" id="TriTrypDB:TCDM_11620"/>
<dbReference type="InterPro" id="IPR000458">
    <property type="entry name" value="Tryp_mucin"/>
</dbReference>
<dbReference type="Pfam" id="PF01456">
    <property type="entry name" value="Mucin"/>
    <property type="match status" value="1"/>
</dbReference>
<accession>V5B8X4</accession>
<dbReference type="AlphaFoldDB" id="V5B8X4"/>
<dbReference type="OrthoDB" id="255353at2759"/>
<feature type="compositionally biased region" description="Basic and acidic residues" evidence="1">
    <location>
        <begin position="1"/>
        <end position="12"/>
    </location>
</feature>
<feature type="compositionally biased region" description="Low complexity" evidence="1">
    <location>
        <begin position="85"/>
        <end position="124"/>
    </location>
</feature>
<evidence type="ECO:0000313" key="2">
    <source>
        <dbReference type="EMBL" id="ESS60828.1"/>
    </source>
</evidence>
<gene>
    <name evidence="2" type="ORF">TCDM_11620</name>
</gene>
<comment type="caution">
    <text evidence="2">The sequence shown here is derived from an EMBL/GenBank/DDBJ whole genome shotgun (WGS) entry which is preliminary data.</text>
</comment>
<proteinExistence type="predicted"/>
<feature type="compositionally biased region" description="Polar residues" evidence="1">
    <location>
        <begin position="64"/>
        <end position="75"/>
    </location>
</feature>
<feature type="compositionally biased region" description="Polar residues" evidence="1">
    <location>
        <begin position="21"/>
        <end position="31"/>
    </location>
</feature>
<name>V5B8X4_TRYCR</name>
<reference evidence="2 3" key="1">
    <citation type="journal article" date="2014" name="Genome Announc.">
        <title>Trypanosoma cruzi Clone Dm28c Draft Genome Sequence.</title>
        <authorList>
            <person name="Grisard E.C."/>
            <person name="Teixeira S.M."/>
            <person name="de Almeida L.G."/>
            <person name="Stoco P.H."/>
            <person name="Gerber A.L."/>
            <person name="Talavera-Lopez C."/>
            <person name="Lima O.C."/>
            <person name="Andersson B."/>
            <person name="de Vasconcelos A.T."/>
        </authorList>
    </citation>
    <scope>NUCLEOTIDE SEQUENCE [LARGE SCALE GENOMIC DNA]</scope>
    <source>
        <strain evidence="2 3">Dm28c</strain>
    </source>
</reference>
<dbReference type="EMBL" id="AYLP01000388">
    <property type="protein sequence ID" value="ESS60828.1"/>
    <property type="molecule type" value="Genomic_DNA"/>
</dbReference>
<organism evidence="2 3">
    <name type="scientific">Trypanosoma cruzi Dm28c</name>
    <dbReference type="NCBI Taxonomy" id="1416333"/>
    <lineage>
        <taxon>Eukaryota</taxon>
        <taxon>Discoba</taxon>
        <taxon>Euglenozoa</taxon>
        <taxon>Kinetoplastea</taxon>
        <taxon>Metakinetoplastina</taxon>
        <taxon>Trypanosomatida</taxon>
        <taxon>Trypanosomatidae</taxon>
        <taxon>Trypanosoma</taxon>
        <taxon>Schizotrypanum</taxon>
    </lineage>
</organism>